<proteinExistence type="predicted"/>
<name>A0AAD5TUU2_9FUNG</name>
<comment type="caution">
    <text evidence="1">The sequence shown here is derived from an EMBL/GenBank/DDBJ whole genome shotgun (WGS) entry which is preliminary data.</text>
</comment>
<evidence type="ECO:0000313" key="1">
    <source>
        <dbReference type="EMBL" id="KAJ3207424.1"/>
    </source>
</evidence>
<evidence type="ECO:0000313" key="2">
    <source>
        <dbReference type="Proteomes" id="UP001211065"/>
    </source>
</evidence>
<reference evidence="1" key="1">
    <citation type="submission" date="2020-05" db="EMBL/GenBank/DDBJ databases">
        <title>Phylogenomic resolution of chytrid fungi.</title>
        <authorList>
            <person name="Stajich J.E."/>
            <person name="Amses K."/>
            <person name="Simmons R."/>
            <person name="Seto K."/>
            <person name="Myers J."/>
            <person name="Bonds A."/>
            <person name="Quandt C.A."/>
            <person name="Barry K."/>
            <person name="Liu P."/>
            <person name="Grigoriev I."/>
            <person name="Longcore J.E."/>
            <person name="James T.Y."/>
        </authorList>
    </citation>
    <scope>NUCLEOTIDE SEQUENCE</scope>
    <source>
        <strain evidence="1">JEL0476</strain>
    </source>
</reference>
<keyword evidence="2" id="KW-1185">Reference proteome</keyword>
<organism evidence="1 2">
    <name type="scientific">Clydaea vesicula</name>
    <dbReference type="NCBI Taxonomy" id="447962"/>
    <lineage>
        <taxon>Eukaryota</taxon>
        <taxon>Fungi</taxon>
        <taxon>Fungi incertae sedis</taxon>
        <taxon>Chytridiomycota</taxon>
        <taxon>Chytridiomycota incertae sedis</taxon>
        <taxon>Chytridiomycetes</taxon>
        <taxon>Lobulomycetales</taxon>
        <taxon>Lobulomycetaceae</taxon>
        <taxon>Clydaea</taxon>
    </lineage>
</organism>
<sequence>IVMLDTKNFVETPPLMRVHVEHKALVGLTTTKGSFPKYAINDYADSKGFSASQCRLNHVNDTRNVEWWGKEKLEKLSSNQKESYTDPLVKDFKSLILTGGTNHTENWETFRKKKQFNNSVHSYNIVTGSKETTPAMKVIRRINFAKLDSKNCDSNFERFY</sequence>
<gene>
    <name evidence="1" type="ORF">HK099_000270</name>
</gene>
<protein>
    <submittedName>
        <fullName evidence="1">Uncharacterized protein</fullName>
    </submittedName>
</protein>
<dbReference type="Proteomes" id="UP001211065">
    <property type="component" value="Unassembled WGS sequence"/>
</dbReference>
<accession>A0AAD5TUU2</accession>
<dbReference type="EMBL" id="JADGJW010001055">
    <property type="protein sequence ID" value="KAJ3207424.1"/>
    <property type="molecule type" value="Genomic_DNA"/>
</dbReference>
<dbReference type="AlphaFoldDB" id="A0AAD5TUU2"/>
<feature type="non-terminal residue" evidence="1">
    <location>
        <position position="160"/>
    </location>
</feature>